<dbReference type="InterPro" id="IPR027417">
    <property type="entry name" value="P-loop_NTPase"/>
</dbReference>
<dbReference type="PANTHER" id="PTHR24220:SF659">
    <property type="entry name" value="TRANSPORTER, PUTATIVE-RELATED"/>
    <property type="match status" value="1"/>
</dbReference>
<dbReference type="AlphaFoldDB" id="A0A229W0D8"/>
<keyword evidence="2" id="KW-0547">Nucleotide-binding</keyword>
<feature type="domain" description="ABC transporter" evidence="4">
    <location>
        <begin position="3"/>
        <end position="225"/>
    </location>
</feature>
<name>A0A229W0D8_9BIFI</name>
<dbReference type="PROSITE" id="PS00211">
    <property type="entry name" value="ABC_TRANSPORTER_1"/>
    <property type="match status" value="1"/>
</dbReference>
<dbReference type="Gene3D" id="3.40.50.300">
    <property type="entry name" value="P-loop containing nucleotide triphosphate hydrolases"/>
    <property type="match status" value="1"/>
</dbReference>
<evidence type="ECO:0000256" key="2">
    <source>
        <dbReference type="ARBA" id="ARBA00022741"/>
    </source>
</evidence>
<sequence>MPIEMIDVRFRYSSQGPAVLDGVTLTIPDGQMIALVGPSGSGKTTLLQIIGGILKPSDGMVRCDTPVGRMRWIFQTPILLARQTVRQNIDIAISTAPWNARTREARVGEMLADVGLDGYADHRVNTLSGGQQQRVQIARALACRPPVVLADEPTGQLDHATTTLVMNAIAKARDHGTTMVLVTHDEYVASYCERVVRLEDGRIHSVKDGDARRMDDCDMVVGASDE</sequence>
<dbReference type="CDD" id="cd03255">
    <property type="entry name" value="ABC_MJ0796_LolCDE_FtsE"/>
    <property type="match status" value="1"/>
</dbReference>
<dbReference type="GO" id="GO:0016887">
    <property type="term" value="F:ATP hydrolysis activity"/>
    <property type="evidence" value="ECO:0007669"/>
    <property type="project" value="InterPro"/>
</dbReference>
<dbReference type="PROSITE" id="PS50893">
    <property type="entry name" value="ABC_TRANSPORTER_2"/>
    <property type="match status" value="1"/>
</dbReference>
<organism evidence="5 6">
    <name type="scientific">Bifidobacterium vansinderenii</name>
    <dbReference type="NCBI Taxonomy" id="1984871"/>
    <lineage>
        <taxon>Bacteria</taxon>
        <taxon>Bacillati</taxon>
        <taxon>Actinomycetota</taxon>
        <taxon>Actinomycetes</taxon>
        <taxon>Bifidobacteriales</taxon>
        <taxon>Bifidobacteriaceae</taxon>
        <taxon>Bifidobacterium</taxon>
    </lineage>
</organism>
<dbReference type="GO" id="GO:0005524">
    <property type="term" value="F:ATP binding"/>
    <property type="evidence" value="ECO:0007669"/>
    <property type="project" value="UniProtKB-KW"/>
</dbReference>
<dbReference type="SMART" id="SM00382">
    <property type="entry name" value="AAA"/>
    <property type="match status" value="1"/>
</dbReference>
<dbReference type="Proteomes" id="UP000215433">
    <property type="component" value="Unassembled WGS sequence"/>
</dbReference>
<dbReference type="OrthoDB" id="9778572at2"/>
<dbReference type="InterPro" id="IPR003439">
    <property type="entry name" value="ABC_transporter-like_ATP-bd"/>
</dbReference>
<dbReference type="SUPFAM" id="SSF52540">
    <property type="entry name" value="P-loop containing nucleoside triphosphate hydrolases"/>
    <property type="match status" value="1"/>
</dbReference>
<keyword evidence="6" id="KW-1185">Reference proteome</keyword>
<comment type="caution">
    <text evidence="5">The sequence shown here is derived from an EMBL/GenBank/DDBJ whole genome shotgun (WGS) entry which is preliminary data.</text>
</comment>
<evidence type="ECO:0000256" key="1">
    <source>
        <dbReference type="ARBA" id="ARBA00022448"/>
    </source>
</evidence>
<evidence type="ECO:0000256" key="3">
    <source>
        <dbReference type="ARBA" id="ARBA00022840"/>
    </source>
</evidence>
<dbReference type="GO" id="GO:0005886">
    <property type="term" value="C:plasma membrane"/>
    <property type="evidence" value="ECO:0007669"/>
    <property type="project" value="TreeGrafter"/>
</dbReference>
<dbReference type="InterPro" id="IPR003593">
    <property type="entry name" value="AAA+_ATPase"/>
</dbReference>
<keyword evidence="3" id="KW-0067">ATP-binding</keyword>
<dbReference type="EMBL" id="NEWD01000004">
    <property type="protein sequence ID" value="OXN01311.1"/>
    <property type="molecule type" value="Genomic_DNA"/>
</dbReference>
<dbReference type="PANTHER" id="PTHR24220">
    <property type="entry name" value="IMPORT ATP-BINDING PROTEIN"/>
    <property type="match status" value="1"/>
</dbReference>
<evidence type="ECO:0000313" key="6">
    <source>
        <dbReference type="Proteomes" id="UP000215433"/>
    </source>
</evidence>
<dbReference type="InterPro" id="IPR017871">
    <property type="entry name" value="ABC_transporter-like_CS"/>
</dbReference>
<evidence type="ECO:0000259" key="4">
    <source>
        <dbReference type="PROSITE" id="PS50893"/>
    </source>
</evidence>
<proteinExistence type="predicted"/>
<dbReference type="InterPro" id="IPR015854">
    <property type="entry name" value="ABC_transpr_LolD-like"/>
</dbReference>
<dbReference type="GO" id="GO:0022857">
    <property type="term" value="F:transmembrane transporter activity"/>
    <property type="evidence" value="ECO:0007669"/>
    <property type="project" value="TreeGrafter"/>
</dbReference>
<gene>
    <name evidence="5" type="ORF">Tam10B_0312</name>
</gene>
<protein>
    <submittedName>
        <fullName evidence="5">MacB family efflux pump subunit</fullName>
    </submittedName>
</protein>
<keyword evidence="1" id="KW-0813">Transport</keyword>
<reference evidence="5 6" key="1">
    <citation type="submission" date="2017-05" db="EMBL/GenBank/DDBJ databases">
        <title>Bifidobacterium vansinderenii sp. nov.</title>
        <authorList>
            <person name="Lugli G.A."/>
            <person name="Duranti S."/>
            <person name="Mangifesta M."/>
        </authorList>
    </citation>
    <scope>NUCLEOTIDE SEQUENCE [LARGE SCALE GENOMIC DNA]</scope>
    <source>
        <strain evidence="5 6">Tam10B</strain>
    </source>
</reference>
<evidence type="ECO:0000313" key="5">
    <source>
        <dbReference type="EMBL" id="OXN01311.1"/>
    </source>
</evidence>
<dbReference type="InterPro" id="IPR017911">
    <property type="entry name" value="MacB-like_ATP-bd"/>
</dbReference>
<dbReference type="Pfam" id="PF00005">
    <property type="entry name" value="ABC_tran"/>
    <property type="match status" value="1"/>
</dbReference>
<dbReference type="RefSeq" id="WP_093959519.1">
    <property type="nucleotide sequence ID" value="NZ_NEWD01000004.1"/>
</dbReference>
<accession>A0A229W0D8</accession>